<evidence type="ECO:0000313" key="4">
    <source>
        <dbReference type="EMBL" id="PUX17380.1"/>
    </source>
</evidence>
<dbReference type="PANTHER" id="PTHR37089">
    <property type="entry name" value="PROTEIN U-RELATED"/>
    <property type="match status" value="1"/>
</dbReference>
<name>A0A2T7AY02_9ENTR</name>
<dbReference type="EMBL" id="WAGD01000010">
    <property type="protein sequence ID" value="KAB0884676.1"/>
    <property type="molecule type" value="Genomic_DNA"/>
</dbReference>
<evidence type="ECO:0000256" key="1">
    <source>
        <dbReference type="SAM" id="SignalP"/>
    </source>
</evidence>
<feature type="signal peptide" evidence="1">
    <location>
        <begin position="1"/>
        <end position="21"/>
    </location>
</feature>
<evidence type="ECO:0000259" key="2">
    <source>
        <dbReference type="Pfam" id="PF05229"/>
    </source>
</evidence>
<reference evidence="3 6" key="2">
    <citation type="submission" date="2019-08" db="EMBL/GenBank/DDBJ databases">
        <title>Prevalence, distribution, and phylogeny of type two toxin-antitoxin genes possessed by Cronobacter species where C. sakazakii homologs follow sequence type lineages.</title>
        <authorList>
            <person name="Finkelstein S."/>
            <person name="Negrete F."/>
            <person name="Jang H."/>
            <person name="Gopinath G.R."/>
            <person name="Tall B.D."/>
        </authorList>
    </citation>
    <scope>NUCLEOTIDE SEQUENCE [LARGE SCALE GENOMIC DNA]</scope>
    <source>
        <strain evidence="3 6">MOD1_GK1257</strain>
    </source>
</reference>
<organism evidence="4 5">
    <name type="scientific">Cronobacter muytjensii</name>
    <dbReference type="NCBI Taxonomy" id="413501"/>
    <lineage>
        <taxon>Bacteria</taxon>
        <taxon>Pseudomonadati</taxon>
        <taxon>Pseudomonadota</taxon>
        <taxon>Gammaproteobacteria</taxon>
        <taxon>Enterobacterales</taxon>
        <taxon>Enterobacteriaceae</taxon>
        <taxon>Cronobacter</taxon>
    </lineage>
</organism>
<evidence type="ECO:0000313" key="5">
    <source>
        <dbReference type="Proteomes" id="UP000244378"/>
    </source>
</evidence>
<sequence>MRRIQWSAIGLTLALSGAAHAITTQSFQVSATIAAGCSVTTGSGGTFGTLNFGTRSGVESARVSTSFVPSSSLLLACTPGVALSMSIDGGQNYGSSVRNLVRGGGTERVPYRLYTSSSLNAASEIGVNQAVSIAYSNSNNISLPIFGAAQLTGFSPAGAYTDRLTVTLSW</sequence>
<dbReference type="RefSeq" id="WP_075192484.1">
    <property type="nucleotide sequence ID" value="NZ_CP187979.1"/>
</dbReference>
<feature type="chain" id="PRO_5015594619" evidence="1">
    <location>
        <begin position="22"/>
        <end position="170"/>
    </location>
</feature>
<keyword evidence="6" id="KW-1185">Reference proteome</keyword>
<gene>
    <name evidence="4" type="ORF">AUN14_04230</name>
    <name evidence="3" type="ORF">FZI19_03835</name>
</gene>
<protein>
    <submittedName>
        <fullName evidence="4">SCPU domain-containing protein</fullName>
    </submittedName>
    <submittedName>
        <fullName evidence="3">Spore coat protein U domain-containing protein</fullName>
    </submittedName>
</protein>
<evidence type="ECO:0000313" key="6">
    <source>
        <dbReference type="Proteomes" id="UP000469927"/>
    </source>
</evidence>
<reference evidence="4 5" key="1">
    <citation type="submission" date="2016-12" db="EMBL/GenBank/DDBJ databases">
        <title>Analysis of the Molecular Diversity Among Cronobacter Species Isolated from Filth Flies Using a Pan Genomic DNA Microarray.</title>
        <authorList>
            <person name="Pava-Ripoll M."/>
            <person name="Tall B."/>
            <person name="Farber J."/>
            <person name="Fanning S."/>
            <person name="Lehner A."/>
            <person name="Stephan R."/>
            <person name="Pagotto F."/>
            <person name="Iverson C."/>
            <person name="Ziobro G."/>
            <person name="Miller A."/>
            <person name="Pearson R."/>
            <person name="Yan Q."/>
            <person name="Kim M."/>
            <person name="Jeong S."/>
            <person name="Park J."/>
            <person name="Jun S."/>
            <person name="Choi H."/>
            <person name="Chung T."/>
            <person name="Yoo Y."/>
            <person name="Park E."/>
            <person name="Hwang S."/>
            <person name="Lee B."/>
            <person name="Sathyamoorthy V."/>
            <person name="Carter L."/>
            <person name="Mammel M."/>
            <person name="Jackson S."/>
            <person name="Kothary M."/>
            <person name="Patel I."/>
            <person name="Grim C."/>
            <person name="Gopinath G."/>
            <person name="Gangiredla J."/>
            <person name="Chase H."/>
        </authorList>
    </citation>
    <scope>NUCLEOTIDE SEQUENCE [LARGE SCALE GENOMIC DNA]</scope>
    <source>
        <strain evidence="4 5">MOD1-Md1s</strain>
    </source>
</reference>
<comment type="caution">
    <text evidence="4">The sequence shown here is derived from an EMBL/GenBank/DDBJ whole genome shotgun (WGS) entry which is preliminary data.</text>
</comment>
<dbReference type="EMBL" id="MSAE01000004">
    <property type="protein sequence ID" value="PUX17380.1"/>
    <property type="molecule type" value="Genomic_DNA"/>
</dbReference>
<dbReference type="Pfam" id="PF05229">
    <property type="entry name" value="SCPU"/>
    <property type="match status" value="1"/>
</dbReference>
<dbReference type="AlphaFoldDB" id="A0A2T7AY02"/>
<dbReference type="Proteomes" id="UP000469927">
    <property type="component" value="Unassembled WGS sequence"/>
</dbReference>
<dbReference type="Proteomes" id="UP000244378">
    <property type="component" value="Unassembled WGS sequence"/>
</dbReference>
<dbReference type="SMART" id="SM00972">
    <property type="entry name" value="SCPU"/>
    <property type="match status" value="1"/>
</dbReference>
<dbReference type="PANTHER" id="PTHR37089:SF3">
    <property type="entry name" value="EXPORTED PROTEIN"/>
    <property type="match status" value="1"/>
</dbReference>
<keyword evidence="3" id="KW-0946">Virion</keyword>
<dbReference type="OrthoDB" id="6506871at2"/>
<evidence type="ECO:0000313" key="3">
    <source>
        <dbReference type="EMBL" id="KAB0884676.1"/>
    </source>
</evidence>
<keyword evidence="1" id="KW-0732">Signal</keyword>
<dbReference type="InterPro" id="IPR007893">
    <property type="entry name" value="Spore_coat_U/FanG"/>
</dbReference>
<proteinExistence type="predicted"/>
<accession>A0A2T7AY02</accession>
<feature type="domain" description="Spore coat protein U/FanG" evidence="2">
    <location>
        <begin position="24"/>
        <end position="167"/>
    </location>
</feature>
<dbReference type="InterPro" id="IPR053167">
    <property type="entry name" value="Spore_coat_component"/>
</dbReference>
<keyword evidence="3" id="KW-0167">Capsid protein</keyword>